<dbReference type="InterPro" id="IPR056882">
    <property type="entry name" value="MOM1_dom"/>
</dbReference>
<feature type="compositionally biased region" description="Polar residues" evidence="6">
    <location>
        <begin position="1301"/>
        <end position="1319"/>
    </location>
</feature>
<dbReference type="Gramene" id="PNT65708">
    <property type="protein sequence ID" value="PNT65708"/>
    <property type="gene ID" value="BRADI_3g01143v3"/>
</dbReference>
<dbReference type="Gene3D" id="6.10.250.1310">
    <property type="match status" value="1"/>
</dbReference>
<feature type="region of interest" description="Disordered" evidence="6">
    <location>
        <begin position="1814"/>
        <end position="1833"/>
    </location>
</feature>
<feature type="region of interest" description="Disordered" evidence="6">
    <location>
        <begin position="1512"/>
        <end position="1543"/>
    </location>
</feature>
<evidence type="ECO:0000313" key="9">
    <source>
        <dbReference type="EnsemblPlants" id="PNT65708"/>
    </source>
</evidence>
<evidence type="ECO:0000256" key="2">
    <source>
        <dbReference type="ARBA" id="ARBA00022741"/>
    </source>
</evidence>
<feature type="compositionally biased region" description="Low complexity" evidence="6">
    <location>
        <begin position="2008"/>
        <end position="2019"/>
    </location>
</feature>
<dbReference type="PANTHER" id="PTHR45623">
    <property type="entry name" value="CHROMODOMAIN-HELICASE-DNA-BINDING PROTEIN 3-RELATED-RELATED"/>
    <property type="match status" value="1"/>
</dbReference>
<protein>
    <recommendedName>
        <fullName evidence="7">Chromo domain-containing protein</fullName>
    </recommendedName>
</protein>
<accession>A0A2K2CUK5</accession>
<keyword evidence="10" id="KW-1185">Reference proteome</keyword>
<comment type="subcellular location">
    <subcellularLocation>
        <location evidence="1">Nucleus</location>
    </subcellularLocation>
</comment>
<feature type="compositionally biased region" description="Polar residues" evidence="6">
    <location>
        <begin position="2141"/>
        <end position="2174"/>
    </location>
</feature>
<feature type="region of interest" description="Disordered" evidence="6">
    <location>
        <begin position="1955"/>
        <end position="2034"/>
    </location>
</feature>
<dbReference type="OrthoDB" id="885191at2759"/>
<dbReference type="Gene3D" id="3.40.50.300">
    <property type="entry name" value="P-loop containing nucleotide triphosphate hydrolases"/>
    <property type="match status" value="1"/>
</dbReference>
<dbReference type="SUPFAM" id="SSF52540">
    <property type="entry name" value="P-loop containing nucleoside triphosphate hydrolases"/>
    <property type="match status" value="2"/>
</dbReference>
<dbReference type="Proteomes" id="UP000008810">
    <property type="component" value="Chromosome 3"/>
</dbReference>
<evidence type="ECO:0000256" key="3">
    <source>
        <dbReference type="ARBA" id="ARBA00022840"/>
    </source>
</evidence>
<feature type="compositionally biased region" description="Polar residues" evidence="6">
    <location>
        <begin position="1"/>
        <end position="12"/>
    </location>
</feature>
<evidence type="ECO:0000259" key="7">
    <source>
        <dbReference type="PROSITE" id="PS50013"/>
    </source>
</evidence>
<dbReference type="PANTHER" id="PTHR45623:SF36">
    <property type="entry name" value="CHROMO DOMAIN-CONTAINING PROTEIN"/>
    <property type="match status" value="1"/>
</dbReference>
<evidence type="ECO:0000256" key="6">
    <source>
        <dbReference type="SAM" id="MobiDB-lite"/>
    </source>
</evidence>
<dbReference type="SMART" id="SM00298">
    <property type="entry name" value="CHROMO"/>
    <property type="match status" value="2"/>
</dbReference>
<sequence length="2304" mass="252066">MSPQNVAATSNLAVEASDQPTGPARGSCLPSMQSVPISPLHYGEPKSKFGDGESIGILKEDSASGQFKVTPSDETDGNSNICVPCGTPGTLRYCHGKGCKNRYHPPPCIDPSQEDLYTGILFCTNCTGKRFHFGLHYIVDAIESVWDVKEIEGMQNSKEYLVKYRNLAHVHNRWVPEDDINATLGGPELISFFNKRNHTEKTTLKPEWTMPHRLLRKRLLMLPKLTDGFSCSSGDTNSYCTEWLVKWRDLGYDHATWELETLSCLCTPEADKLKENYEHRCEAAKQLSTPNKTKKVKQNPFQKLQSLPDGCHPDFDHDHLCSINHLREFWYRSHGGVLVDDKECVSKTVLFTMSVLHDVCQPFLIVTTPHSLSLWEDQFDKLAPLINVVVYDGGKDNLKLIRDLEFYDKRGCTMLQVLLSHPDAILEDIQPIARIGWEAIIADCYENSAPEYLEQLKQLSTDFRLLLLSSSIKDNLPEYMKLLAFLTVEQENGDYIDTTESDGLLMSEIRFSSHIAYDQQTNSSKYLEHWVPAVISQKQLAIYCSTMLSYSSVLQSQRETDSVGALRSILISLSKCCDDPYLVGEFLEKLPVNNHERMETIDARVHSCGKLLLLEKMLKEIRNNRLRVIILFQSGGAAGNPIGDILEGVVHHRFGRESYERFEDRPAREKEAVAIFNDKSKGRFVFLIESRSCLSNIELSSIDAIIIYNSDWNPLNDLKALQKIKIESRFKYVSIFRLYTPFTMEEKRLVLAKQGMPITNIQDITCTLSHSLISWAASFLFTRLDELQQENYASKSSERDTHFMDKVISEFLTRLPTNVEDNTKLKIASISRANMSGKYYSRNITLIGEKERIPALDGDPAKFWLHLLDGKSPCWSYICEPSQSSCRMLQNMEESAKVTAEETGEARRKRRKIDEILSPFSRIISDSGHNDTFPADQARSRPAVQPLGEIQQNLGVKKLMSTPKNLHLKLKQELSKLIKVLQLPDNVRLMAEQFLEYLLKNHLVTLEPVDILHAFNIALCCCAASFVKYQLDQRESLALAKQCLSYECNEGLIAFMYIKLRVNFEGRNDECHIVESSVPDCQPPSNDGLLMEITTVQNTVPSEPISAQAMQNEPVKTSVDSGRGLASDPVDLTENGIHCSSDGIGLPRAGCSPSVIPANDDSIGQESLTGEHRNTEHVERDNIANPSMLLGGTVSVVKVVSASNDGTLDTDQVCLELPILASSQSPETLVETQADLSSMSPQQSIELSAQQNVVFSQRSPAEEELSGLLETQVNQDLQLEIQPSMLLSDNSPIQRMHSNDRSQTCCEPDRSTSLSQGGAATSDHLGELRMQVKAKNDDNIAADTVQSGSPTYTAHCAVTSEVEIQICQSSMPAEQSTFLPAEQSTSLLAQQSLATSRHTPAEAEPAGILGTEAAWDLRPEVQPSTSMRDSPGEAAGAGILCVIAAQDLQPEMQSSTSTQDVPFERSCLSGMPELQSLTVHQSVEPSLDPDAGLESLHVSGMVTAHDLQQEVQQTSASMLAEQSTSLPAQQNLSTSRQPPAEAEPAGILGTEAAWDLQPGVQPSTSMQDQPAEEGQAGILGATAARNLQPEMQSSTSTQDVPSERTCLPGMAVLQTPTVHQSVEPSLDLHAGVESAHTLGMVIAHDLQSEIQSSDSMPEEQSILPAQHILVTSRHPPTEAEPAGSLGSEAAQDLQPLVQSSTLMCDQPAEAEGAGILGAVAAQDLQSEMQPSTSKQGVSFERTCLLVMAVPQSIPIHRSVEPSRDPHASHTSGMVAAHDQQSETQLSVSMQDRPAEEGLDMLGTTAAQDLQLEMRSSTTDQQVPHERTHSEERRQVDFQPNMAPRPGQPTGLPHVTTLVFNNPILSEEPLKNELDRFNHCYTSLSEHFEQKKSLLLEDYRKVLEDLRKLENTFLQQKSELIDLYMKVCANQSVAENFRRMFTPSSASQGRSLNPVMEQQLDSSSATQTSVSPVTSSSGILLPVSHSAPSSSRTAQLQPAIPSNLYGATSSPSVPVPASVPHGSYGSTSTGAQPCAVQPQPILPGDPYRTVGHSMMTYLPHGSYRSAGAQPHAPAPHLQQLSMRLPYPYATHANQQHVSATPVGAISWEQYAAGMTGNFAATSSQASGWQESMANFLRSSSSNPLPMAATQQSSDPNIVLGSTTAPLNSAQGSQHAPSLVHHPISSASRLRPAHPESLLPSGWRESMANFLQSSSSNPLSMAATQQSSDPNIVLGSATALLNAAAGSQHAGAQIAGDTGAQIAGVTGSQSALPNAHLPARLGLTGSPADTSASPAVVCLSDDDDEQ</sequence>
<reference evidence="8" key="2">
    <citation type="submission" date="2017-06" db="EMBL/GenBank/DDBJ databases">
        <title>WGS assembly of Brachypodium distachyon.</title>
        <authorList>
            <consortium name="The International Brachypodium Initiative"/>
            <person name="Lucas S."/>
            <person name="Harmon-Smith M."/>
            <person name="Lail K."/>
            <person name="Tice H."/>
            <person name="Grimwood J."/>
            <person name="Bruce D."/>
            <person name="Barry K."/>
            <person name="Shu S."/>
            <person name="Lindquist E."/>
            <person name="Wang M."/>
            <person name="Pitluck S."/>
            <person name="Vogel J.P."/>
            <person name="Garvin D.F."/>
            <person name="Mockler T.C."/>
            <person name="Schmutz J."/>
            <person name="Rokhsar D."/>
            <person name="Bevan M.W."/>
        </authorList>
    </citation>
    <scope>NUCLEOTIDE SEQUENCE</scope>
    <source>
        <strain evidence="8">Bd21</strain>
    </source>
</reference>
<feature type="compositionally biased region" description="Polar residues" evidence="6">
    <location>
        <begin position="1985"/>
        <end position="1995"/>
    </location>
</feature>
<feature type="region of interest" description="Disordered" evidence="6">
    <location>
        <begin position="1759"/>
        <end position="1787"/>
    </location>
</feature>
<dbReference type="ExpressionAtlas" id="A0A2K2CUK5">
    <property type="expression patterns" value="baseline and differential"/>
</dbReference>
<dbReference type="InterPro" id="IPR038718">
    <property type="entry name" value="SNF2-like_sf"/>
</dbReference>
<dbReference type="Gene3D" id="2.40.50.40">
    <property type="match status" value="2"/>
</dbReference>
<dbReference type="EMBL" id="CM000882">
    <property type="protein sequence ID" value="PNT65708.1"/>
    <property type="molecule type" value="Genomic_DNA"/>
</dbReference>
<feature type="coiled-coil region" evidence="5">
    <location>
        <begin position="1891"/>
        <end position="1918"/>
    </location>
</feature>
<feature type="region of interest" description="Disordered" evidence="6">
    <location>
        <begin position="1"/>
        <end position="30"/>
    </location>
</feature>
<gene>
    <name evidence="9" type="primary">LOC104583906</name>
    <name evidence="8" type="ORF">BRADI_3g01143v3</name>
</gene>
<evidence type="ECO:0000256" key="4">
    <source>
        <dbReference type="ARBA" id="ARBA00023242"/>
    </source>
</evidence>
<dbReference type="Gene3D" id="3.30.40.10">
    <property type="entry name" value="Zinc/RING finger domain, C3HC4 (zinc finger)"/>
    <property type="match status" value="1"/>
</dbReference>
<dbReference type="EnsemblPlants" id="PNT65708">
    <property type="protein sequence ID" value="PNT65708"/>
    <property type="gene ID" value="BRADI_3g01143v3"/>
</dbReference>
<dbReference type="Gene3D" id="3.40.50.10810">
    <property type="entry name" value="Tandem AAA-ATPase domain"/>
    <property type="match status" value="1"/>
</dbReference>
<feature type="region of interest" description="Disordered" evidence="6">
    <location>
        <begin position="2279"/>
        <end position="2304"/>
    </location>
</feature>
<feature type="compositionally biased region" description="Low complexity" evidence="6">
    <location>
        <begin position="1961"/>
        <end position="1976"/>
    </location>
</feature>
<dbReference type="InterPro" id="IPR000330">
    <property type="entry name" value="SNF2_N"/>
</dbReference>
<feature type="compositionally biased region" description="Polar residues" evidence="6">
    <location>
        <begin position="1512"/>
        <end position="1537"/>
    </location>
</feature>
<keyword evidence="2" id="KW-0547">Nucleotide-binding</keyword>
<dbReference type="InterPro" id="IPR027417">
    <property type="entry name" value="P-loop_NTPase"/>
</dbReference>
<dbReference type="GO" id="GO:0005634">
    <property type="term" value="C:nucleus"/>
    <property type="evidence" value="ECO:0007669"/>
    <property type="project" value="UniProtKB-SubCell"/>
</dbReference>
<evidence type="ECO:0000313" key="8">
    <source>
        <dbReference type="EMBL" id="PNT65708.1"/>
    </source>
</evidence>
<dbReference type="Pfam" id="PF25029">
    <property type="entry name" value="MOM1"/>
    <property type="match status" value="1"/>
</dbReference>
<reference evidence="8 9" key="1">
    <citation type="journal article" date="2010" name="Nature">
        <title>Genome sequencing and analysis of the model grass Brachypodium distachyon.</title>
        <authorList>
            <consortium name="International Brachypodium Initiative"/>
        </authorList>
    </citation>
    <scope>NUCLEOTIDE SEQUENCE [LARGE SCALE GENOMIC DNA]</scope>
    <source>
        <strain evidence="8">Bd21</strain>
        <strain evidence="9">cv. Bd21</strain>
    </source>
</reference>
<feature type="domain" description="Chromo" evidence="7">
    <location>
        <begin position="146"/>
        <end position="205"/>
    </location>
</feature>
<dbReference type="InterPro" id="IPR000953">
    <property type="entry name" value="Chromo/chromo_shadow_dom"/>
</dbReference>
<evidence type="ECO:0000256" key="1">
    <source>
        <dbReference type="ARBA" id="ARBA00004123"/>
    </source>
</evidence>
<name>A0A2K2CUK5_BRADI</name>
<keyword evidence="5" id="KW-0175">Coiled coil</keyword>
<dbReference type="PROSITE" id="PS50013">
    <property type="entry name" value="CHROMO_2"/>
    <property type="match status" value="1"/>
</dbReference>
<dbReference type="InterPro" id="IPR013083">
    <property type="entry name" value="Znf_RING/FYVE/PHD"/>
</dbReference>
<dbReference type="GO" id="GO:0005524">
    <property type="term" value="F:ATP binding"/>
    <property type="evidence" value="ECO:0007669"/>
    <property type="project" value="UniProtKB-KW"/>
</dbReference>
<feature type="region of interest" description="Disordered" evidence="6">
    <location>
        <begin position="2141"/>
        <end position="2176"/>
    </location>
</feature>
<evidence type="ECO:0000256" key="5">
    <source>
        <dbReference type="SAM" id="Coils"/>
    </source>
</evidence>
<dbReference type="SUPFAM" id="SSF54160">
    <property type="entry name" value="Chromo domain-like"/>
    <property type="match status" value="2"/>
</dbReference>
<evidence type="ECO:0000313" key="10">
    <source>
        <dbReference type="Proteomes" id="UP000008810"/>
    </source>
</evidence>
<keyword evidence="4" id="KW-0539">Nucleus</keyword>
<dbReference type="InterPro" id="IPR016197">
    <property type="entry name" value="Chromo-like_dom_sf"/>
</dbReference>
<dbReference type="Pfam" id="PF00176">
    <property type="entry name" value="SNF2-rel_dom"/>
    <property type="match status" value="1"/>
</dbReference>
<organism evidence="8">
    <name type="scientific">Brachypodium distachyon</name>
    <name type="common">Purple false brome</name>
    <name type="synonym">Trachynia distachya</name>
    <dbReference type="NCBI Taxonomy" id="15368"/>
    <lineage>
        <taxon>Eukaryota</taxon>
        <taxon>Viridiplantae</taxon>
        <taxon>Streptophyta</taxon>
        <taxon>Embryophyta</taxon>
        <taxon>Tracheophyta</taxon>
        <taxon>Spermatophyta</taxon>
        <taxon>Magnoliopsida</taxon>
        <taxon>Liliopsida</taxon>
        <taxon>Poales</taxon>
        <taxon>Poaceae</taxon>
        <taxon>BOP clade</taxon>
        <taxon>Pooideae</taxon>
        <taxon>Stipodae</taxon>
        <taxon>Brachypodieae</taxon>
        <taxon>Brachypodium</taxon>
    </lineage>
</organism>
<feature type="region of interest" description="Disordered" evidence="6">
    <location>
        <begin position="1290"/>
        <end position="1320"/>
    </location>
</feature>
<reference evidence="9" key="3">
    <citation type="submission" date="2018-08" db="UniProtKB">
        <authorList>
            <consortium name="EnsemblPlants"/>
        </authorList>
    </citation>
    <scope>IDENTIFICATION</scope>
    <source>
        <strain evidence="9">cv. Bd21</strain>
    </source>
</reference>
<feature type="compositionally biased region" description="Basic and acidic residues" evidence="6">
    <location>
        <begin position="1822"/>
        <end position="1833"/>
    </location>
</feature>
<keyword evidence="3" id="KW-0067">ATP-binding</keyword>
<proteinExistence type="predicted"/>